<dbReference type="Proteomes" id="UP000237889">
    <property type="component" value="Chromosome"/>
</dbReference>
<sequence>MKPSVTVAFGGLSADARLPGWTTPFLVRLADRFRVEAANGGPPVRLVRRDGGGLALVDAADEAFAREFGTQGRPAAPRLGPAADRVRAGSL</sequence>
<dbReference type="AlphaFoldDB" id="A0A2S0N7C9"/>
<proteinExistence type="predicted"/>
<feature type="region of interest" description="Disordered" evidence="1">
    <location>
        <begin position="69"/>
        <end position="91"/>
    </location>
</feature>
<gene>
    <name evidence="2" type="ORF">C6569_02725</name>
</gene>
<evidence type="ECO:0000313" key="2">
    <source>
        <dbReference type="EMBL" id="AVO44064.1"/>
    </source>
</evidence>
<keyword evidence="3" id="KW-1185">Reference proteome</keyword>
<evidence type="ECO:0000313" key="3">
    <source>
        <dbReference type="Proteomes" id="UP000237889"/>
    </source>
</evidence>
<protein>
    <submittedName>
        <fullName evidence="2">Uncharacterized protein</fullName>
    </submittedName>
</protein>
<organism evidence="2 3">
    <name type="scientific">Phreatobacter cathodiphilus</name>
    <dbReference type="NCBI Taxonomy" id="1868589"/>
    <lineage>
        <taxon>Bacteria</taxon>
        <taxon>Pseudomonadati</taxon>
        <taxon>Pseudomonadota</taxon>
        <taxon>Alphaproteobacteria</taxon>
        <taxon>Hyphomicrobiales</taxon>
        <taxon>Phreatobacteraceae</taxon>
        <taxon>Phreatobacter</taxon>
    </lineage>
</organism>
<dbReference type="EMBL" id="CP027668">
    <property type="protein sequence ID" value="AVO44064.1"/>
    <property type="molecule type" value="Genomic_DNA"/>
</dbReference>
<accession>A0A2S0N7C9</accession>
<feature type="compositionally biased region" description="Low complexity" evidence="1">
    <location>
        <begin position="72"/>
        <end position="83"/>
    </location>
</feature>
<dbReference type="OrthoDB" id="8480870at2"/>
<evidence type="ECO:0000256" key="1">
    <source>
        <dbReference type="SAM" id="MobiDB-lite"/>
    </source>
</evidence>
<name>A0A2S0N7C9_9HYPH</name>
<dbReference type="RefSeq" id="WP_106747394.1">
    <property type="nucleotide sequence ID" value="NZ_CP027668.1"/>
</dbReference>
<dbReference type="KEGG" id="phr:C6569_02725"/>
<reference evidence="2 3" key="1">
    <citation type="submission" date="2018-03" db="EMBL/GenBank/DDBJ databases">
        <title>Genome sequencing of Phreatobacter sp.</title>
        <authorList>
            <person name="Kim S.-J."/>
            <person name="Heo J."/>
            <person name="Kwon S.-W."/>
        </authorList>
    </citation>
    <scope>NUCLEOTIDE SEQUENCE [LARGE SCALE GENOMIC DNA]</scope>
    <source>
        <strain evidence="2 3">S-12</strain>
    </source>
</reference>